<dbReference type="EMBL" id="RBWW01000001">
    <property type="protein sequence ID" value="RKS82490.1"/>
    <property type="molecule type" value="Genomic_DNA"/>
</dbReference>
<reference evidence="1 2" key="1">
    <citation type="submission" date="2018-10" db="EMBL/GenBank/DDBJ databases">
        <title>Genomic Encyclopedia of Archaeal and Bacterial Type Strains, Phase II (KMG-II): from individual species to whole genera.</title>
        <authorList>
            <person name="Goeker M."/>
        </authorList>
    </citation>
    <scope>NUCLEOTIDE SEQUENCE [LARGE SCALE GENOMIC DNA]</scope>
    <source>
        <strain evidence="1 2">DSM 11927</strain>
    </source>
</reference>
<name>A0A495R5J4_9EURY</name>
<proteinExistence type="predicted"/>
<organism evidence="1 2">
    <name type="scientific">Haloarcula quadrata</name>
    <dbReference type="NCBI Taxonomy" id="182779"/>
    <lineage>
        <taxon>Archaea</taxon>
        <taxon>Methanobacteriati</taxon>
        <taxon>Methanobacteriota</taxon>
        <taxon>Stenosarchaea group</taxon>
        <taxon>Halobacteria</taxon>
        <taxon>Halobacteriales</taxon>
        <taxon>Haloarculaceae</taxon>
        <taxon>Haloarcula</taxon>
    </lineage>
</organism>
<keyword evidence="2" id="KW-1185">Reference proteome</keyword>
<accession>A0A495R5J4</accession>
<gene>
    <name evidence="1" type="ORF">BDK61_1798</name>
</gene>
<dbReference type="AlphaFoldDB" id="A0A495R5J4"/>
<dbReference type="Proteomes" id="UP000268233">
    <property type="component" value="Unassembled WGS sequence"/>
</dbReference>
<evidence type="ECO:0000313" key="1">
    <source>
        <dbReference type="EMBL" id="RKS82490.1"/>
    </source>
</evidence>
<evidence type="ECO:0000313" key="2">
    <source>
        <dbReference type="Proteomes" id="UP000268233"/>
    </source>
</evidence>
<sequence length="35" mass="4425">MWFCLVMRYTGVRLQYPVLGWEQEIRQNKQQQEHE</sequence>
<protein>
    <submittedName>
        <fullName evidence="1">Uncharacterized protein</fullName>
    </submittedName>
</protein>
<comment type="caution">
    <text evidence="1">The sequence shown here is derived from an EMBL/GenBank/DDBJ whole genome shotgun (WGS) entry which is preliminary data.</text>
</comment>